<dbReference type="EMBL" id="AP022871">
    <property type="protein sequence ID" value="BCB90489.1"/>
    <property type="molecule type" value="Genomic_DNA"/>
</dbReference>
<evidence type="ECO:0000256" key="13">
    <source>
        <dbReference type="SAM" id="MobiDB-lite"/>
    </source>
</evidence>
<sequence>MLVAEAGDQRLIVSGDATGVLRRWSLLDGTPVGRPVAAHDGPVNAVVLAGATVLSGGADGAVRRWRLPRSGRRPAAAPGGACLGQGFRGMKAVMADNWRARVHPRRLRRITGRHPQEPPPELSMDPRAQAEPGPVPPVEESVVTSAIYAHGRRTETPPTLARSADRLRRTPGAMAWIGLYRPAEAQLLTVGDEFGLHELAVEDAIVAHQRPKLERYGDTLFVVLRAARYLDDAEEVDFTELHLFVGPNFVLTVRHGAAPDLPAVRRRLEGDPGLLARGPEAVLYAVLDAVVDGYAPVIAGLQNDIDEIETQVFGGDPKVSRRIYELSREVVEFQRATRPLLEILAGLTAGFDKYGTEHELRRYLADVADHATTAAERVDGFRQVLADILTLNATLVSQAQNEEIRQLTVASFAQNEELKRVSAWAAILFAPTLIGTVYGMNFSHMPELHWVFGYPFAVSLMVLTCLTLYAVFKHRGWL</sequence>
<dbReference type="SUPFAM" id="SSF50978">
    <property type="entry name" value="WD40 repeat-like"/>
    <property type="match status" value="1"/>
</dbReference>
<dbReference type="PANTHER" id="PTHR46494">
    <property type="entry name" value="CORA FAMILY METAL ION TRANSPORTER (EUROFUNG)"/>
    <property type="match status" value="1"/>
</dbReference>
<gene>
    <name evidence="15" type="ORF">Psuf_078020</name>
</gene>
<evidence type="ECO:0000256" key="3">
    <source>
        <dbReference type="ARBA" id="ARBA00022448"/>
    </source>
</evidence>
<keyword evidence="8" id="KW-0406">Ion transport</keyword>
<dbReference type="GO" id="GO:0015087">
    <property type="term" value="F:cobalt ion transmembrane transporter activity"/>
    <property type="evidence" value="ECO:0007669"/>
    <property type="project" value="TreeGrafter"/>
</dbReference>
<keyword evidence="7 14" id="KW-1133">Transmembrane helix</keyword>
<dbReference type="InterPro" id="IPR001680">
    <property type="entry name" value="WD40_rpt"/>
</dbReference>
<dbReference type="InterPro" id="IPR045863">
    <property type="entry name" value="CorA_TM1_TM2"/>
</dbReference>
<dbReference type="PANTHER" id="PTHR46494:SF1">
    <property type="entry name" value="CORA FAMILY METAL ION TRANSPORTER (EUROFUNG)"/>
    <property type="match status" value="1"/>
</dbReference>
<dbReference type="GO" id="GO:0005886">
    <property type="term" value="C:plasma membrane"/>
    <property type="evidence" value="ECO:0007669"/>
    <property type="project" value="UniProtKB-SubCell"/>
</dbReference>
<dbReference type="InterPro" id="IPR015943">
    <property type="entry name" value="WD40/YVTN_repeat-like_dom_sf"/>
</dbReference>
<evidence type="ECO:0000256" key="1">
    <source>
        <dbReference type="ARBA" id="ARBA00004651"/>
    </source>
</evidence>
<dbReference type="FunFam" id="1.20.58.340:FF:000004">
    <property type="entry name" value="Magnesium transport protein CorA"/>
    <property type="match status" value="1"/>
</dbReference>
<evidence type="ECO:0000256" key="7">
    <source>
        <dbReference type="ARBA" id="ARBA00022989"/>
    </source>
</evidence>
<dbReference type="Proteomes" id="UP000503011">
    <property type="component" value="Chromosome"/>
</dbReference>
<dbReference type="GO" id="GO:0015095">
    <property type="term" value="F:magnesium ion transmembrane transporter activity"/>
    <property type="evidence" value="ECO:0007669"/>
    <property type="project" value="TreeGrafter"/>
</dbReference>
<comment type="function">
    <text evidence="11">Mediates influx of magnesium ions. Alternates between open and closed states. Activated by low cytoplasmic Mg(2+) levels. Inactive when cytoplasmic Mg(2+) levels are high.</text>
</comment>
<keyword evidence="9 14" id="KW-0472">Membrane</keyword>
<keyword evidence="6" id="KW-0460">Magnesium</keyword>
<keyword evidence="5 14" id="KW-0812">Transmembrane</keyword>
<feature type="region of interest" description="Disordered" evidence="13">
    <location>
        <begin position="108"/>
        <end position="138"/>
    </location>
</feature>
<dbReference type="InterPro" id="IPR045861">
    <property type="entry name" value="CorA_cytoplasmic_dom"/>
</dbReference>
<name>A0A6F8YWN0_9ACTN</name>
<evidence type="ECO:0000313" key="16">
    <source>
        <dbReference type="Proteomes" id="UP000503011"/>
    </source>
</evidence>
<dbReference type="Gene3D" id="2.130.10.10">
    <property type="entry name" value="YVTN repeat-like/Quinoprotein amine dehydrogenase"/>
    <property type="match status" value="1"/>
</dbReference>
<dbReference type="Gene3D" id="3.30.460.20">
    <property type="entry name" value="CorA soluble domain-like"/>
    <property type="match status" value="1"/>
</dbReference>
<dbReference type="SUPFAM" id="SSF144083">
    <property type="entry name" value="Magnesium transport protein CorA, transmembrane region"/>
    <property type="match status" value="1"/>
</dbReference>
<evidence type="ECO:0000256" key="2">
    <source>
        <dbReference type="ARBA" id="ARBA00009765"/>
    </source>
</evidence>
<evidence type="ECO:0000256" key="12">
    <source>
        <dbReference type="PROSITE-ProRule" id="PRU00221"/>
    </source>
</evidence>
<protein>
    <submittedName>
        <fullName evidence="15">Uncharacterized protein</fullName>
    </submittedName>
</protein>
<reference evidence="15 16" key="2">
    <citation type="submission" date="2020-03" db="EMBL/GenBank/DDBJ databases">
        <authorList>
            <person name="Ichikawa N."/>
            <person name="Kimura A."/>
            <person name="Kitahashi Y."/>
            <person name="Uohara A."/>
        </authorList>
    </citation>
    <scope>NUCLEOTIDE SEQUENCE [LARGE SCALE GENOMIC DNA]</scope>
    <source>
        <strain evidence="15 16">NBRC 105367</strain>
    </source>
</reference>
<evidence type="ECO:0000256" key="5">
    <source>
        <dbReference type="ARBA" id="ARBA00022692"/>
    </source>
</evidence>
<comment type="similarity">
    <text evidence="2">Belongs to the CorA metal ion transporter (MIT) (TC 1.A.35) family.</text>
</comment>
<keyword evidence="12" id="KW-0853">WD repeat</keyword>
<dbReference type="InterPro" id="IPR036322">
    <property type="entry name" value="WD40_repeat_dom_sf"/>
</dbReference>
<keyword evidence="4" id="KW-1003">Cell membrane</keyword>
<feature type="transmembrane region" description="Helical" evidence="14">
    <location>
        <begin position="421"/>
        <end position="440"/>
    </location>
</feature>
<reference evidence="15 16" key="1">
    <citation type="submission" date="2020-03" db="EMBL/GenBank/DDBJ databases">
        <title>Whole genome shotgun sequence of Phytohabitans suffuscus NBRC 105367.</title>
        <authorList>
            <person name="Komaki H."/>
            <person name="Tamura T."/>
        </authorList>
    </citation>
    <scope>NUCLEOTIDE SEQUENCE [LARGE SCALE GENOMIC DNA]</scope>
    <source>
        <strain evidence="15 16">NBRC 105367</strain>
    </source>
</reference>
<comment type="catalytic activity">
    <reaction evidence="10">
        <text>Mg(2+)(in) = Mg(2+)(out)</text>
        <dbReference type="Rhea" id="RHEA:29827"/>
        <dbReference type="ChEBI" id="CHEBI:18420"/>
    </reaction>
</comment>
<dbReference type="SUPFAM" id="SSF143865">
    <property type="entry name" value="CorA soluble domain-like"/>
    <property type="match status" value="1"/>
</dbReference>
<accession>A0A6F8YWN0</accession>
<dbReference type="PROSITE" id="PS50082">
    <property type="entry name" value="WD_REPEATS_2"/>
    <property type="match status" value="1"/>
</dbReference>
<keyword evidence="16" id="KW-1185">Reference proteome</keyword>
<dbReference type="AlphaFoldDB" id="A0A6F8YWN0"/>
<dbReference type="GO" id="GO:0000287">
    <property type="term" value="F:magnesium ion binding"/>
    <property type="evidence" value="ECO:0007669"/>
    <property type="project" value="TreeGrafter"/>
</dbReference>
<evidence type="ECO:0000256" key="9">
    <source>
        <dbReference type="ARBA" id="ARBA00023136"/>
    </source>
</evidence>
<comment type="subcellular location">
    <subcellularLocation>
        <location evidence="1">Cell membrane</location>
        <topology evidence="1">Multi-pass membrane protein</topology>
    </subcellularLocation>
</comment>
<evidence type="ECO:0000256" key="14">
    <source>
        <dbReference type="SAM" id="Phobius"/>
    </source>
</evidence>
<proteinExistence type="inferred from homology"/>
<dbReference type="CDD" id="cd12830">
    <property type="entry name" value="MtCorA-like"/>
    <property type="match status" value="1"/>
</dbReference>
<keyword evidence="3" id="KW-0813">Transport</keyword>
<dbReference type="Gene3D" id="1.20.58.340">
    <property type="entry name" value="Magnesium transport protein CorA, transmembrane region"/>
    <property type="match status" value="2"/>
</dbReference>
<organism evidence="15 16">
    <name type="scientific">Phytohabitans suffuscus</name>
    <dbReference type="NCBI Taxonomy" id="624315"/>
    <lineage>
        <taxon>Bacteria</taxon>
        <taxon>Bacillati</taxon>
        <taxon>Actinomycetota</taxon>
        <taxon>Actinomycetes</taxon>
        <taxon>Micromonosporales</taxon>
        <taxon>Micromonosporaceae</taxon>
    </lineage>
</organism>
<evidence type="ECO:0000313" key="15">
    <source>
        <dbReference type="EMBL" id="BCB90489.1"/>
    </source>
</evidence>
<dbReference type="KEGG" id="psuu:Psuf_078020"/>
<evidence type="ECO:0000256" key="8">
    <source>
        <dbReference type="ARBA" id="ARBA00023065"/>
    </source>
</evidence>
<evidence type="ECO:0000256" key="4">
    <source>
        <dbReference type="ARBA" id="ARBA00022475"/>
    </source>
</evidence>
<feature type="transmembrane region" description="Helical" evidence="14">
    <location>
        <begin position="452"/>
        <end position="472"/>
    </location>
</feature>
<dbReference type="InterPro" id="IPR002523">
    <property type="entry name" value="MgTranspt_CorA/ZnTranspt_ZntB"/>
</dbReference>
<dbReference type="GO" id="GO:0050897">
    <property type="term" value="F:cobalt ion binding"/>
    <property type="evidence" value="ECO:0007669"/>
    <property type="project" value="TreeGrafter"/>
</dbReference>
<feature type="repeat" description="WD" evidence="12">
    <location>
        <begin position="36"/>
        <end position="67"/>
    </location>
</feature>
<evidence type="ECO:0000256" key="10">
    <source>
        <dbReference type="ARBA" id="ARBA00034269"/>
    </source>
</evidence>
<evidence type="ECO:0000256" key="11">
    <source>
        <dbReference type="ARBA" id="ARBA00045497"/>
    </source>
</evidence>
<dbReference type="Pfam" id="PF01544">
    <property type="entry name" value="CorA"/>
    <property type="match status" value="1"/>
</dbReference>
<evidence type="ECO:0000256" key="6">
    <source>
        <dbReference type="ARBA" id="ARBA00022842"/>
    </source>
</evidence>